<dbReference type="Proteomes" id="UP000009374">
    <property type="component" value="Unassembled WGS sequence"/>
</dbReference>
<dbReference type="Gene3D" id="3.30.565.10">
    <property type="entry name" value="Histidine kinase-like ATPase, C-terminal domain"/>
    <property type="match status" value="1"/>
</dbReference>
<dbReference type="InterPro" id="IPR003594">
    <property type="entry name" value="HATPase_dom"/>
</dbReference>
<dbReference type="InterPro" id="IPR004358">
    <property type="entry name" value="Sig_transdc_His_kin-like_C"/>
</dbReference>
<dbReference type="InterPro" id="IPR050351">
    <property type="entry name" value="BphY/WalK/GraS-like"/>
</dbReference>
<evidence type="ECO:0000256" key="3">
    <source>
        <dbReference type="ARBA" id="ARBA00022553"/>
    </source>
</evidence>
<evidence type="ECO:0000256" key="2">
    <source>
        <dbReference type="ARBA" id="ARBA00012438"/>
    </source>
</evidence>
<dbReference type="FunFam" id="3.30.565.10:FF:000006">
    <property type="entry name" value="Sensor histidine kinase WalK"/>
    <property type="match status" value="1"/>
</dbReference>
<evidence type="ECO:0000259" key="8">
    <source>
        <dbReference type="PROSITE" id="PS50109"/>
    </source>
</evidence>
<dbReference type="GO" id="GO:0016036">
    <property type="term" value="P:cellular response to phosphate starvation"/>
    <property type="evidence" value="ECO:0007669"/>
    <property type="project" value="TreeGrafter"/>
</dbReference>
<dbReference type="InterPro" id="IPR003661">
    <property type="entry name" value="HisK_dim/P_dom"/>
</dbReference>
<dbReference type="InterPro" id="IPR036097">
    <property type="entry name" value="HisK_dim/P_sf"/>
</dbReference>
<dbReference type="EMBL" id="GG693857">
    <property type="protein sequence ID" value="EES53640.1"/>
    <property type="molecule type" value="Genomic_DNA"/>
</dbReference>
<dbReference type="GO" id="GO:0005886">
    <property type="term" value="C:plasma membrane"/>
    <property type="evidence" value="ECO:0007669"/>
    <property type="project" value="TreeGrafter"/>
</dbReference>
<evidence type="ECO:0000256" key="7">
    <source>
        <dbReference type="ARBA" id="ARBA00023136"/>
    </source>
</evidence>
<dbReference type="SUPFAM" id="SSF55874">
    <property type="entry name" value="ATPase domain of HSP90 chaperone/DNA topoisomerase II/histidine kinase"/>
    <property type="match status" value="1"/>
</dbReference>
<dbReference type="EC" id="2.7.13.3" evidence="2"/>
<protein>
    <recommendedName>
        <fullName evidence="2">histidine kinase</fullName>
        <ecNumber evidence="2">2.7.13.3</ecNumber>
    </recommendedName>
</protein>
<keyword evidence="10" id="KW-1185">Reference proteome</keyword>
<keyword evidence="6" id="KW-0902">Two-component regulatory system</keyword>
<dbReference type="CDD" id="cd00082">
    <property type="entry name" value="HisKA"/>
    <property type="match status" value="1"/>
</dbReference>
<keyword evidence="3" id="KW-0597">Phosphoprotein</keyword>
<dbReference type="GO" id="GO:0004721">
    <property type="term" value="F:phosphoprotein phosphatase activity"/>
    <property type="evidence" value="ECO:0007669"/>
    <property type="project" value="TreeGrafter"/>
</dbReference>
<dbReference type="SMART" id="SM00387">
    <property type="entry name" value="HATPase_c"/>
    <property type="match status" value="1"/>
</dbReference>
<dbReference type="CDD" id="cd00075">
    <property type="entry name" value="HATPase"/>
    <property type="match status" value="1"/>
</dbReference>
<accession>C6HUL4</accession>
<evidence type="ECO:0000313" key="10">
    <source>
        <dbReference type="Proteomes" id="UP000009374"/>
    </source>
</evidence>
<reference evidence="9 10" key="1">
    <citation type="journal article" date="2009" name="Appl. Environ. Microbiol.">
        <title>Community genomic and proteomic analyses of chemoautotrophic iron-oxidizing "Leptospirillum rubarum" (Group II) and "Leptospirillum ferrodiazotrophum" (Group III) bacteria in acid mine drainage biofilms.</title>
        <authorList>
            <person name="Goltsman D.S."/>
            <person name="Denef V.J."/>
            <person name="Singer S.W."/>
            <person name="VerBerkmoes N.C."/>
            <person name="Lefsrud M."/>
            <person name="Mueller R.S."/>
            <person name="Dick G.J."/>
            <person name="Sun C.L."/>
            <person name="Wheeler K.E."/>
            <person name="Zemla A."/>
            <person name="Baker B.J."/>
            <person name="Hauser L."/>
            <person name="Land M."/>
            <person name="Shah M.B."/>
            <person name="Thelen M.P."/>
            <person name="Hettich R.L."/>
            <person name="Banfield J.F."/>
        </authorList>
    </citation>
    <scope>NUCLEOTIDE SEQUENCE [LARGE SCALE GENOMIC DNA]</scope>
</reference>
<evidence type="ECO:0000256" key="1">
    <source>
        <dbReference type="ARBA" id="ARBA00000085"/>
    </source>
</evidence>
<dbReference type="PANTHER" id="PTHR45453:SF1">
    <property type="entry name" value="PHOSPHATE REGULON SENSOR PROTEIN PHOR"/>
    <property type="match status" value="1"/>
</dbReference>
<dbReference type="FunFam" id="1.10.287.130:FF:000001">
    <property type="entry name" value="Two-component sensor histidine kinase"/>
    <property type="match status" value="1"/>
</dbReference>
<dbReference type="InterPro" id="IPR036890">
    <property type="entry name" value="HATPase_C_sf"/>
</dbReference>
<keyword evidence="5 9" id="KW-0418">Kinase</keyword>
<name>C6HUL4_9BACT</name>
<keyword evidence="4" id="KW-0808">Transferase</keyword>
<evidence type="ECO:0000313" key="9">
    <source>
        <dbReference type="EMBL" id="EES53640.1"/>
    </source>
</evidence>
<dbReference type="InterPro" id="IPR005467">
    <property type="entry name" value="His_kinase_dom"/>
</dbReference>
<dbReference type="AlphaFoldDB" id="C6HUL4"/>
<dbReference type="Gene3D" id="1.10.287.130">
    <property type="match status" value="1"/>
</dbReference>
<dbReference type="GO" id="GO:0000155">
    <property type="term" value="F:phosphorelay sensor kinase activity"/>
    <property type="evidence" value="ECO:0007669"/>
    <property type="project" value="InterPro"/>
</dbReference>
<evidence type="ECO:0000256" key="4">
    <source>
        <dbReference type="ARBA" id="ARBA00022679"/>
    </source>
</evidence>
<evidence type="ECO:0000256" key="5">
    <source>
        <dbReference type="ARBA" id="ARBA00022777"/>
    </source>
</evidence>
<sequence>MGNRLGIVVRETAIHQLVEEVFRTRNRVMRELGYRSRGAAKVLNVVATISEPRDGSGKSYGIFLFYDMTTIRGLERIRKDFVANVSHEIRTPLTSIRGYAEALSDGALADPELAKSFLGIISTSADRLSRLVNDLLELSRLESGTVDLRLSPIEMGALADRLREEFFDRLSQKEMRLEADFSRPFTFISDDSLLHLVLVNLLDNAIKYSSPGSSVRLGAAMDDEGIQIDVEDRGMGIPEEELPRIFERFYRVDRSRSPAVPGTGLGLSIVRHVMTLLSGRVTVRSALGKGTTVSLHLPSRRLPSSSL</sequence>
<organism evidence="9 10">
    <name type="scientific">Leptospirillum ferrodiazotrophum</name>
    <dbReference type="NCBI Taxonomy" id="412449"/>
    <lineage>
        <taxon>Bacteria</taxon>
        <taxon>Pseudomonadati</taxon>
        <taxon>Nitrospirota</taxon>
        <taxon>Nitrospiria</taxon>
        <taxon>Nitrospirales</taxon>
        <taxon>Nitrospiraceae</taxon>
        <taxon>Leptospirillum</taxon>
    </lineage>
</organism>
<comment type="catalytic activity">
    <reaction evidence="1">
        <text>ATP + protein L-histidine = ADP + protein N-phospho-L-histidine.</text>
        <dbReference type="EC" id="2.7.13.3"/>
    </reaction>
</comment>
<dbReference type="PRINTS" id="PR00344">
    <property type="entry name" value="BCTRLSENSOR"/>
</dbReference>
<proteinExistence type="predicted"/>
<dbReference type="SUPFAM" id="SSF47384">
    <property type="entry name" value="Homodimeric domain of signal transducing histidine kinase"/>
    <property type="match status" value="1"/>
</dbReference>
<keyword evidence="7" id="KW-0472">Membrane</keyword>
<dbReference type="PANTHER" id="PTHR45453">
    <property type="entry name" value="PHOSPHATE REGULON SENSOR PROTEIN PHOR"/>
    <property type="match status" value="1"/>
</dbReference>
<dbReference type="Pfam" id="PF00512">
    <property type="entry name" value="HisKA"/>
    <property type="match status" value="1"/>
</dbReference>
<evidence type="ECO:0000256" key="6">
    <source>
        <dbReference type="ARBA" id="ARBA00023012"/>
    </source>
</evidence>
<dbReference type="PROSITE" id="PS50109">
    <property type="entry name" value="HIS_KIN"/>
    <property type="match status" value="1"/>
</dbReference>
<dbReference type="Pfam" id="PF02518">
    <property type="entry name" value="HATPase_c"/>
    <property type="match status" value="1"/>
</dbReference>
<feature type="domain" description="Histidine kinase" evidence="8">
    <location>
        <begin position="84"/>
        <end position="301"/>
    </location>
</feature>
<gene>
    <name evidence="9" type="ORF">UBAL3_69480006</name>
</gene>
<dbReference type="SMART" id="SM00388">
    <property type="entry name" value="HisKA"/>
    <property type="match status" value="1"/>
</dbReference>